<evidence type="ECO:0000313" key="2">
    <source>
        <dbReference type="Proteomes" id="UP000325440"/>
    </source>
</evidence>
<dbReference type="OrthoDB" id="6626215at2759"/>
<dbReference type="AlphaFoldDB" id="A0A5E4NCZ1"/>
<accession>A0A5E4NCZ1</accession>
<organism evidence="1 2">
    <name type="scientific">Cinara cedri</name>
    <dbReference type="NCBI Taxonomy" id="506608"/>
    <lineage>
        <taxon>Eukaryota</taxon>
        <taxon>Metazoa</taxon>
        <taxon>Ecdysozoa</taxon>
        <taxon>Arthropoda</taxon>
        <taxon>Hexapoda</taxon>
        <taxon>Insecta</taxon>
        <taxon>Pterygota</taxon>
        <taxon>Neoptera</taxon>
        <taxon>Paraneoptera</taxon>
        <taxon>Hemiptera</taxon>
        <taxon>Sternorrhyncha</taxon>
        <taxon>Aphidomorpha</taxon>
        <taxon>Aphidoidea</taxon>
        <taxon>Aphididae</taxon>
        <taxon>Lachninae</taxon>
        <taxon>Cinara</taxon>
    </lineage>
</organism>
<evidence type="ECO:0000313" key="1">
    <source>
        <dbReference type="EMBL" id="VVC40332.1"/>
    </source>
</evidence>
<name>A0A5E4NCZ1_9HEMI</name>
<keyword evidence="2" id="KW-1185">Reference proteome</keyword>
<dbReference type="EMBL" id="CABPRJ010001903">
    <property type="protein sequence ID" value="VVC40332.1"/>
    <property type="molecule type" value="Genomic_DNA"/>
</dbReference>
<protein>
    <recommendedName>
        <fullName evidence="3">Tetratricopeptide-like helical domain</fullName>
    </recommendedName>
</protein>
<reference evidence="1 2" key="1">
    <citation type="submission" date="2019-08" db="EMBL/GenBank/DDBJ databases">
        <authorList>
            <person name="Alioto T."/>
            <person name="Alioto T."/>
            <person name="Gomez Garrido J."/>
        </authorList>
    </citation>
    <scope>NUCLEOTIDE SEQUENCE [LARGE SCALE GENOMIC DNA]</scope>
</reference>
<gene>
    <name evidence="1" type="ORF">CINCED_3A016949</name>
</gene>
<sequence length="655" mass="76092">MFTSMYNEWIAKKHLTEDSNTKMLSTSVELTRQNIEMFLFKFNQVNELTDTNQPVSLLEDSFKLLTILDEHLDQLITVSIEDYFNNIIRHQYEKEKISKNQLHGTNSNNMNPINKQKMNQINALRCLFTWNIVSKKDMITSIKKKYGDYNLDISQPIFTFERYILNIIISYELFLKGKKETAKLIIVLIGNWLEKLDDCIDKFYFSISNGLKYVLKSMLIHMNLNNNQFLLETIKPFSKMKAKCKAVVFAIEAAVLIEYGGSKDYFEKAEECSQKACNLNPSNSYWFYLHALVLRTRRVFLKTYKSCPTDNEIDSINQSIMLSNGQNLFIRYHEITLYKEKFFYNFYANKNKTNTFQKIKFGDDLYTIVNMIKLVSVDIEPKNPLMLVQCARTLINLPIIVNDLNLTKKLLIQGLQISPNDLIVLQAIVKVIILMGKNIKSNSSVHQLFENQLPKTINKGNLLVDLNLAAKKHNRGENPIPYLIGILDNYDCQTRWKIMAQICSYKILFSNNLNDDIDYFMMLIKAQETELITSDLILCHSSSFFNEHNKLNLVELICKKIILALNDKTHQEHQKYKNVLDNILLMYQLEVKDYEDSSISSNLSNKSKNKNHLPNQNALEININSKIVENNDSASSINISNNSNNDNKCCFCRIM</sequence>
<evidence type="ECO:0008006" key="3">
    <source>
        <dbReference type="Google" id="ProtNLM"/>
    </source>
</evidence>
<dbReference type="Proteomes" id="UP000325440">
    <property type="component" value="Unassembled WGS sequence"/>
</dbReference>
<proteinExistence type="predicted"/>